<protein>
    <recommendedName>
        <fullName evidence="1">DUF4240 domain-containing protein</fullName>
    </recommendedName>
</protein>
<comment type="caution">
    <text evidence="2">The sequence shown here is derived from an EMBL/GenBank/DDBJ whole genome shotgun (WGS) entry which is preliminary data.</text>
</comment>
<dbReference type="Proteomes" id="UP000619293">
    <property type="component" value="Unassembled WGS sequence"/>
</dbReference>
<evidence type="ECO:0000259" key="1">
    <source>
        <dbReference type="Pfam" id="PF14024"/>
    </source>
</evidence>
<reference evidence="2 3" key="1">
    <citation type="submission" date="2021-01" db="EMBL/GenBank/DDBJ databases">
        <title>Whole genome shotgun sequence of Catellatospora chokoriensis NBRC 107358.</title>
        <authorList>
            <person name="Komaki H."/>
            <person name="Tamura T."/>
        </authorList>
    </citation>
    <scope>NUCLEOTIDE SEQUENCE [LARGE SCALE GENOMIC DNA]</scope>
    <source>
        <strain evidence="2 3">NBRC 107358</strain>
    </source>
</reference>
<proteinExistence type="predicted"/>
<evidence type="ECO:0000313" key="3">
    <source>
        <dbReference type="Proteomes" id="UP000619293"/>
    </source>
</evidence>
<dbReference type="RefSeq" id="WP_191837888.1">
    <property type="nucleotide sequence ID" value="NZ_BAAALB010000030.1"/>
</dbReference>
<dbReference type="EMBL" id="BONG01000031">
    <property type="protein sequence ID" value="GIF91398.1"/>
    <property type="molecule type" value="Genomic_DNA"/>
</dbReference>
<sequence length="143" mass="16025">MLTDDEFWELVATLGARPDAQDDTPYEELTEKLAQGPVDRITGFAEVLARQLYELDRRYLAQGTGLSDDGFLYARCAVVVAGREVVATVLADKAAFAPYATDEAAHAESILDVASNAYRLKTGREWDHIEKFDYETGSNEKWW</sequence>
<name>A0A8J3K6Z2_9ACTN</name>
<keyword evidence="3" id="KW-1185">Reference proteome</keyword>
<organism evidence="2 3">
    <name type="scientific">Catellatospora chokoriensis</name>
    <dbReference type="NCBI Taxonomy" id="310353"/>
    <lineage>
        <taxon>Bacteria</taxon>
        <taxon>Bacillati</taxon>
        <taxon>Actinomycetota</taxon>
        <taxon>Actinomycetes</taxon>
        <taxon>Micromonosporales</taxon>
        <taxon>Micromonosporaceae</taxon>
        <taxon>Catellatospora</taxon>
    </lineage>
</organism>
<gene>
    <name evidence="2" type="ORF">Cch02nite_48420</name>
</gene>
<dbReference type="InterPro" id="IPR025334">
    <property type="entry name" value="DUF4240"/>
</dbReference>
<accession>A0A8J3K6Z2</accession>
<evidence type="ECO:0000313" key="2">
    <source>
        <dbReference type="EMBL" id="GIF91398.1"/>
    </source>
</evidence>
<dbReference type="AlphaFoldDB" id="A0A8J3K6Z2"/>
<dbReference type="Pfam" id="PF14024">
    <property type="entry name" value="DUF4240"/>
    <property type="match status" value="1"/>
</dbReference>
<feature type="domain" description="DUF4240" evidence="1">
    <location>
        <begin position="3"/>
        <end position="119"/>
    </location>
</feature>